<keyword evidence="1" id="KW-1133">Transmembrane helix</keyword>
<sequence length="93" mass="9896">MELLFILIMAGLMLLGAEYLATGFGLFGIIGMILLVTGLWAILGGSIIAGCLIIVPVLLGMGLTWIIVKLAPSSRFVQKITAPKTALRIKKAR</sequence>
<keyword evidence="1" id="KW-0812">Transmembrane</keyword>
<evidence type="ECO:0008006" key="4">
    <source>
        <dbReference type="Google" id="ProtNLM"/>
    </source>
</evidence>
<evidence type="ECO:0000313" key="3">
    <source>
        <dbReference type="Proteomes" id="UP000707138"/>
    </source>
</evidence>
<feature type="transmembrane region" description="Helical" evidence="1">
    <location>
        <begin position="39"/>
        <end position="68"/>
    </location>
</feature>
<name>A0ABS2GCR8_9FIRM</name>
<evidence type="ECO:0000313" key="2">
    <source>
        <dbReference type="EMBL" id="MBM6911851.1"/>
    </source>
</evidence>
<proteinExistence type="predicted"/>
<accession>A0ABS2GCR8</accession>
<comment type="caution">
    <text evidence="2">The sequence shown here is derived from an EMBL/GenBank/DDBJ whole genome shotgun (WGS) entry which is preliminary data.</text>
</comment>
<keyword evidence="3" id="KW-1185">Reference proteome</keyword>
<protein>
    <recommendedName>
        <fullName evidence="4">Succinate dehydrogenase</fullName>
    </recommendedName>
</protein>
<gene>
    <name evidence="2" type="ORF">H6A01_00735</name>
</gene>
<evidence type="ECO:0000256" key="1">
    <source>
        <dbReference type="SAM" id="Phobius"/>
    </source>
</evidence>
<dbReference type="RefSeq" id="WP_205087169.1">
    <property type="nucleotide sequence ID" value="NZ_JACJLA010000001.1"/>
</dbReference>
<dbReference type="EMBL" id="JACJLA010000001">
    <property type="protein sequence ID" value="MBM6911851.1"/>
    <property type="molecule type" value="Genomic_DNA"/>
</dbReference>
<reference evidence="2 3" key="1">
    <citation type="journal article" date="2021" name="Sci. Rep.">
        <title>The distribution of antibiotic resistance genes in chicken gut microbiota commensals.</title>
        <authorList>
            <person name="Juricova H."/>
            <person name="Matiasovicova J."/>
            <person name="Kubasova T."/>
            <person name="Cejkova D."/>
            <person name="Rychlik I."/>
        </authorList>
    </citation>
    <scope>NUCLEOTIDE SEQUENCE [LARGE SCALE GENOMIC DNA]</scope>
    <source>
        <strain evidence="2 3">An537</strain>
    </source>
</reference>
<organism evidence="2 3">
    <name type="scientific">Veillonella magna</name>
    <dbReference type="NCBI Taxonomy" id="464322"/>
    <lineage>
        <taxon>Bacteria</taxon>
        <taxon>Bacillati</taxon>
        <taxon>Bacillota</taxon>
        <taxon>Negativicutes</taxon>
        <taxon>Veillonellales</taxon>
        <taxon>Veillonellaceae</taxon>
        <taxon>Veillonella</taxon>
    </lineage>
</organism>
<dbReference type="Proteomes" id="UP000707138">
    <property type="component" value="Unassembled WGS sequence"/>
</dbReference>
<keyword evidence="1" id="KW-0472">Membrane</keyword>